<accession>A0AAE3WLF7</accession>
<protein>
    <submittedName>
        <fullName evidence="1">Uncharacterized protein</fullName>
    </submittedName>
</protein>
<sequence length="111" mass="12650">MTIEIPISPDYRLTSDVHNIIVNERYFTDPTKAPGWARRLAENPDADPTPVERWREVSYHPTIDRAVLDVMNRRIKTSDAASLAEIAQMVREFRRELAAALTLEGANTTDK</sequence>
<dbReference type="RefSeq" id="WP_309415900.1">
    <property type="nucleotide sequence ID" value="NZ_CP187658.1"/>
</dbReference>
<dbReference type="EMBL" id="VKQA01000002">
    <property type="protein sequence ID" value="MDR4250773.1"/>
    <property type="molecule type" value="Genomic_DNA"/>
</dbReference>
<evidence type="ECO:0000313" key="2">
    <source>
        <dbReference type="Proteomes" id="UP001182042"/>
    </source>
</evidence>
<reference evidence="1" key="1">
    <citation type="submission" date="2019-07" db="EMBL/GenBank/DDBJ databases">
        <title>Phylogenomic Reclassification of ATCC Bacillus Strains and Various Taxa within the Genus Bacillus.</title>
        <authorList>
            <person name="Riojas M.A."/>
            <person name="Frank A.M."/>
            <person name="Fenn S.L."/>
            <person name="King S."/>
            <person name="Brower S."/>
            <person name="Hazbon M.H."/>
        </authorList>
    </citation>
    <scope>NUCLEOTIDE SEQUENCE</scope>
    <source>
        <strain evidence="1">ATCC 27142</strain>
    </source>
</reference>
<dbReference type="AlphaFoldDB" id="A0AAE3WLF7"/>
<proteinExistence type="predicted"/>
<evidence type="ECO:0000313" key="1">
    <source>
        <dbReference type="EMBL" id="MDR4250773.1"/>
    </source>
</evidence>
<name>A0AAE3WLF7_BACPU</name>
<organism evidence="1 2">
    <name type="scientific">Bacillus pumilus</name>
    <name type="common">Bacillus mesentericus</name>
    <dbReference type="NCBI Taxonomy" id="1408"/>
    <lineage>
        <taxon>Bacteria</taxon>
        <taxon>Bacillati</taxon>
        <taxon>Bacillota</taxon>
        <taxon>Bacilli</taxon>
        <taxon>Bacillales</taxon>
        <taxon>Bacillaceae</taxon>
        <taxon>Bacillus</taxon>
    </lineage>
</organism>
<comment type="caution">
    <text evidence="1">The sequence shown here is derived from an EMBL/GenBank/DDBJ whole genome shotgun (WGS) entry which is preliminary data.</text>
</comment>
<gene>
    <name evidence="1" type="ORF">FO508_10510</name>
</gene>
<dbReference type="Proteomes" id="UP001182042">
    <property type="component" value="Unassembled WGS sequence"/>
</dbReference>